<reference evidence="2" key="1">
    <citation type="journal article" date="2020" name="Stud. Mycol.">
        <title>101 Dothideomycetes genomes: a test case for predicting lifestyles and emergence of pathogens.</title>
        <authorList>
            <person name="Haridas S."/>
            <person name="Albert R."/>
            <person name="Binder M."/>
            <person name="Bloem J."/>
            <person name="Labutti K."/>
            <person name="Salamov A."/>
            <person name="Andreopoulos B."/>
            <person name="Baker S."/>
            <person name="Barry K."/>
            <person name="Bills G."/>
            <person name="Bluhm B."/>
            <person name="Cannon C."/>
            <person name="Castanera R."/>
            <person name="Culley D."/>
            <person name="Daum C."/>
            <person name="Ezra D."/>
            <person name="Gonzalez J."/>
            <person name="Henrissat B."/>
            <person name="Kuo A."/>
            <person name="Liang C."/>
            <person name="Lipzen A."/>
            <person name="Lutzoni F."/>
            <person name="Magnuson J."/>
            <person name="Mondo S."/>
            <person name="Nolan M."/>
            <person name="Ohm R."/>
            <person name="Pangilinan J."/>
            <person name="Park H.-J."/>
            <person name="Ramirez L."/>
            <person name="Alfaro M."/>
            <person name="Sun H."/>
            <person name="Tritt A."/>
            <person name="Yoshinaga Y."/>
            <person name="Zwiers L.-H."/>
            <person name="Turgeon B."/>
            <person name="Goodwin S."/>
            <person name="Spatafora J."/>
            <person name="Crous P."/>
            <person name="Grigoriev I."/>
        </authorList>
    </citation>
    <scope>NUCLEOTIDE SEQUENCE</scope>
    <source>
        <strain evidence="2">CBS 122681</strain>
    </source>
</reference>
<proteinExistence type="predicted"/>
<keyword evidence="3" id="KW-1185">Reference proteome</keyword>
<organism evidence="2 3">
    <name type="scientific">Lophiostoma macrostomum CBS 122681</name>
    <dbReference type="NCBI Taxonomy" id="1314788"/>
    <lineage>
        <taxon>Eukaryota</taxon>
        <taxon>Fungi</taxon>
        <taxon>Dikarya</taxon>
        <taxon>Ascomycota</taxon>
        <taxon>Pezizomycotina</taxon>
        <taxon>Dothideomycetes</taxon>
        <taxon>Pleosporomycetidae</taxon>
        <taxon>Pleosporales</taxon>
        <taxon>Lophiostomataceae</taxon>
        <taxon>Lophiostoma</taxon>
    </lineage>
</organism>
<sequence>MRSSLVSHSRRIQIWTFACRYNTRFEKTSYIAQSNLLNSWTRHEKYKKAMQFCDDPATISRRVTDPDNVGVSPDVRTTISLPRPNHHGSRPHNLCPLLPLIPHHPSPPYPHPPPYPPCSRSHSTCTVTRPSPPQFSQSTSPPPPQRSHVRVWSTNVPRCSTTPSPRHTGHLTWHPSSQTWQFCSCGTLPGGPERGSRQLLHCGIVGWGSWRTCEGEGQFDLEEHWKMEGSRNLTLLA</sequence>
<name>A0A6A6SKF0_9PLEO</name>
<protein>
    <submittedName>
        <fullName evidence="2">Uncharacterized protein</fullName>
    </submittedName>
</protein>
<evidence type="ECO:0000313" key="3">
    <source>
        <dbReference type="Proteomes" id="UP000799324"/>
    </source>
</evidence>
<accession>A0A6A6SKF0</accession>
<dbReference type="EMBL" id="MU004574">
    <property type="protein sequence ID" value="KAF2647892.1"/>
    <property type="molecule type" value="Genomic_DNA"/>
</dbReference>
<dbReference type="AlphaFoldDB" id="A0A6A6SKF0"/>
<gene>
    <name evidence="2" type="ORF">K491DRAFT_272317</name>
</gene>
<feature type="region of interest" description="Disordered" evidence="1">
    <location>
        <begin position="120"/>
        <end position="149"/>
    </location>
</feature>
<dbReference type="Proteomes" id="UP000799324">
    <property type="component" value="Unassembled WGS sequence"/>
</dbReference>
<evidence type="ECO:0000313" key="2">
    <source>
        <dbReference type="EMBL" id="KAF2647892.1"/>
    </source>
</evidence>
<evidence type="ECO:0000256" key="1">
    <source>
        <dbReference type="SAM" id="MobiDB-lite"/>
    </source>
</evidence>